<dbReference type="EMBL" id="KV878599">
    <property type="protein sequence ID" value="OJJ52875.1"/>
    <property type="molecule type" value="Genomic_DNA"/>
</dbReference>
<feature type="transmembrane region" description="Helical" evidence="6">
    <location>
        <begin position="31"/>
        <end position="60"/>
    </location>
</feature>
<protein>
    <recommendedName>
        <fullName evidence="7">Rhodopsin domain-containing protein</fullName>
    </recommendedName>
</protein>
<feature type="non-terminal residue" evidence="8">
    <location>
        <position position="1"/>
    </location>
</feature>
<accession>A0A1L9T0E4</accession>
<keyword evidence="3 6" id="KW-1133">Transmembrane helix</keyword>
<evidence type="ECO:0000259" key="7">
    <source>
        <dbReference type="Pfam" id="PF20684"/>
    </source>
</evidence>
<feature type="transmembrane region" description="Helical" evidence="6">
    <location>
        <begin position="6"/>
        <end position="24"/>
    </location>
</feature>
<dbReference type="STRING" id="1036612.A0A1L9T0E4"/>
<evidence type="ECO:0000256" key="5">
    <source>
        <dbReference type="ARBA" id="ARBA00038359"/>
    </source>
</evidence>
<keyword evidence="2 6" id="KW-0812">Transmembrane</keyword>
<proteinExistence type="inferred from homology"/>
<dbReference type="Pfam" id="PF20684">
    <property type="entry name" value="Fung_rhodopsin"/>
    <property type="match status" value="1"/>
</dbReference>
<evidence type="ECO:0000313" key="9">
    <source>
        <dbReference type="Proteomes" id="UP000184356"/>
    </source>
</evidence>
<dbReference type="GeneID" id="63759279"/>
<evidence type="ECO:0000256" key="2">
    <source>
        <dbReference type="ARBA" id="ARBA00022692"/>
    </source>
</evidence>
<dbReference type="AlphaFoldDB" id="A0A1L9T0E4"/>
<evidence type="ECO:0000256" key="1">
    <source>
        <dbReference type="ARBA" id="ARBA00004141"/>
    </source>
</evidence>
<reference evidence="9" key="1">
    <citation type="journal article" date="2017" name="Genome Biol.">
        <title>Comparative genomics reveals high biological diversity and specific adaptations in the industrially and medically important fungal genus Aspergillus.</title>
        <authorList>
            <person name="de Vries R.P."/>
            <person name="Riley R."/>
            <person name="Wiebenga A."/>
            <person name="Aguilar-Osorio G."/>
            <person name="Amillis S."/>
            <person name="Uchima C.A."/>
            <person name="Anderluh G."/>
            <person name="Asadollahi M."/>
            <person name="Askin M."/>
            <person name="Barry K."/>
            <person name="Battaglia E."/>
            <person name="Bayram O."/>
            <person name="Benocci T."/>
            <person name="Braus-Stromeyer S.A."/>
            <person name="Caldana C."/>
            <person name="Canovas D."/>
            <person name="Cerqueira G.C."/>
            <person name="Chen F."/>
            <person name="Chen W."/>
            <person name="Choi C."/>
            <person name="Clum A."/>
            <person name="Dos Santos R.A."/>
            <person name="Damasio A.R."/>
            <person name="Diallinas G."/>
            <person name="Emri T."/>
            <person name="Fekete E."/>
            <person name="Flipphi M."/>
            <person name="Freyberg S."/>
            <person name="Gallo A."/>
            <person name="Gournas C."/>
            <person name="Habgood R."/>
            <person name="Hainaut M."/>
            <person name="Harispe M.L."/>
            <person name="Henrissat B."/>
            <person name="Hilden K.S."/>
            <person name="Hope R."/>
            <person name="Hossain A."/>
            <person name="Karabika E."/>
            <person name="Karaffa L."/>
            <person name="Karanyi Z."/>
            <person name="Krasevec N."/>
            <person name="Kuo A."/>
            <person name="Kusch H."/>
            <person name="LaButti K."/>
            <person name="Lagendijk E.L."/>
            <person name="Lapidus A."/>
            <person name="Levasseur A."/>
            <person name="Lindquist E."/>
            <person name="Lipzen A."/>
            <person name="Logrieco A.F."/>
            <person name="MacCabe A."/>
            <person name="Maekelae M.R."/>
            <person name="Malavazi I."/>
            <person name="Melin P."/>
            <person name="Meyer V."/>
            <person name="Mielnichuk N."/>
            <person name="Miskei M."/>
            <person name="Molnar A.P."/>
            <person name="Mule G."/>
            <person name="Ngan C.Y."/>
            <person name="Orejas M."/>
            <person name="Orosz E."/>
            <person name="Ouedraogo J.P."/>
            <person name="Overkamp K.M."/>
            <person name="Park H.-S."/>
            <person name="Perrone G."/>
            <person name="Piumi F."/>
            <person name="Punt P.J."/>
            <person name="Ram A.F."/>
            <person name="Ramon A."/>
            <person name="Rauscher S."/>
            <person name="Record E."/>
            <person name="Riano-Pachon D.M."/>
            <person name="Robert V."/>
            <person name="Roehrig J."/>
            <person name="Ruller R."/>
            <person name="Salamov A."/>
            <person name="Salih N.S."/>
            <person name="Samson R.A."/>
            <person name="Sandor E."/>
            <person name="Sanguinetti M."/>
            <person name="Schuetze T."/>
            <person name="Sepcic K."/>
            <person name="Shelest E."/>
            <person name="Sherlock G."/>
            <person name="Sophianopoulou V."/>
            <person name="Squina F.M."/>
            <person name="Sun H."/>
            <person name="Susca A."/>
            <person name="Todd R.B."/>
            <person name="Tsang A."/>
            <person name="Unkles S.E."/>
            <person name="van de Wiele N."/>
            <person name="van Rossen-Uffink D."/>
            <person name="Oliveira J.V."/>
            <person name="Vesth T.C."/>
            <person name="Visser J."/>
            <person name="Yu J.-H."/>
            <person name="Zhou M."/>
            <person name="Andersen M.R."/>
            <person name="Archer D.B."/>
            <person name="Baker S.E."/>
            <person name="Benoit I."/>
            <person name="Brakhage A.A."/>
            <person name="Braus G.H."/>
            <person name="Fischer R."/>
            <person name="Frisvad J.C."/>
            <person name="Goldman G.H."/>
            <person name="Houbraken J."/>
            <person name="Oakley B."/>
            <person name="Pocsi I."/>
            <person name="Scazzocchio C."/>
            <person name="Seiboth B."/>
            <person name="vanKuyk P.A."/>
            <person name="Wortman J."/>
            <person name="Dyer P.S."/>
            <person name="Grigoriev I.V."/>
        </authorList>
    </citation>
    <scope>NUCLEOTIDE SEQUENCE [LARGE SCALE GENOMIC DNA]</scope>
    <source>
        <strain evidence="9">CBS 593.65</strain>
    </source>
</reference>
<organism evidence="8 9">
    <name type="scientific">Aspergillus sydowii CBS 593.65</name>
    <dbReference type="NCBI Taxonomy" id="1036612"/>
    <lineage>
        <taxon>Eukaryota</taxon>
        <taxon>Fungi</taxon>
        <taxon>Dikarya</taxon>
        <taxon>Ascomycota</taxon>
        <taxon>Pezizomycotina</taxon>
        <taxon>Eurotiomycetes</taxon>
        <taxon>Eurotiomycetidae</taxon>
        <taxon>Eurotiales</taxon>
        <taxon>Aspergillaceae</taxon>
        <taxon>Aspergillus</taxon>
        <taxon>Aspergillus subgen. Nidulantes</taxon>
    </lineage>
</organism>
<evidence type="ECO:0000256" key="4">
    <source>
        <dbReference type="ARBA" id="ARBA00023136"/>
    </source>
</evidence>
<name>A0A1L9T0E4_9EURO</name>
<evidence type="ECO:0000256" key="3">
    <source>
        <dbReference type="ARBA" id="ARBA00022989"/>
    </source>
</evidence>
<dbReference type="Proteomes" id="UP000184356">
    <property type="component" value="Unassembled WGS sequence"/>
</dbReference>
<evidence type="ECO:0000256" key="6">
    <source>
        <dbReference type="SAM" id="Phobius"/>
    </source>
</evidence>
<comment type="subcellular location">
    <subcellularLocation>
        <location evidence="1">Membrane</location>
        <topology evidence="1">Multi-pass membrane protein</topology>
    </subcellularLocation>
</comment>
<gene>
    <name evidence="8" type="ORF">ASPSYDRAFT_163874</name>
</gene>
<dbReference type="InterPro" id="IPR052337">
    <property type="entry name" value="SAT4-like"/>
</dbReference>
<dbReference type="VEuPathDB" id="FungiDB:ASPSYDRAFT_163874"/>
<dbReference type="GO" id="GO:0016020">
    <property type="term" value="C:membrane"/>
    <property type="evidence" value="ECO:0007669"/>
    <property type="project" value="UniProtKB-SubCell"/>
</dbReference>
<dbReference type="InterPro" id="IPR049326">
    <property type="entry name" value="Rhodopsin_dom_fungi"/>
</dbReference>
<dbReference type="OrthoDB" id="2496787at2759"/>
<dbReference type="PANTHER" id="PTHR33048:SF47">
    <property type="entry name" value="INTEGRAL MEMBRANE PROTEIN-RELATED"/>
    <property type="match status" value="1"/>
</dbReference>
<sequence length="120" mass="13649">FWLLVMYFLKISILFLYLRIFPEIRTFRNCVIVTIVLVTVSATILVPMAIWQCVPIYAVWELRRRSATCLNVSRVAYSSAGVNIATELAILILPLPQLRVLRVSASQKIALYVLFSCGIL</sequence>
<keyword evidence="9" id="KW-1185">Reference proteome</keyword>
<feature type="domain" description="Rhodopsin" evidence="7">
    <location>
        <begin position="2"/>
        <end position="119"/>
    </location>
</feature>
<dbReference type="PANTHER" id="PTHR33048">
    <property type="entry name" value="PTH11-LIKE INTEGRAL MEMBRANE PROTEIN (AFU_ORTHOLOGUE AFUA_5G11245)"/>
    <property type="match status" value="1"/>
</dbReference>
<dbReference type="RefSeq" id="XP_040696681.1">
    <property type="nucleotide sequence ID" value="XM_040843206.1"/>
</dbReference>
<comment type="similarity">
    <text evidence="5">Belongs to the SAT4 family.</text>
</comment>
<evidence type="ECO:0000313" key="8">
    <source>
        <dbReference type="EMBL" id="OJJ52875.1"/>
    </source>
</evidence>
<keyword evidence="4 6" id="KW-0472">Membrane</keyword>